<dbReference type="GO" id="GO:0006790">
    <property type="term" value="P:sulfur compound metabolic process"/>
    <property type="evidence" value="ECO:0007669"/>
    <property type="project" value="TreeGrafter"/>
</dbReference>
<evidence type="ECO:0000256" key="4">
    <source>
        <dbReference type="ARBA" id="ARBA00023002"/>
    </source>
</evidence>
<keyword evidence="4" id="KW-0560">Oxidoreductase</keyword>
<feature type="domain" description="TauD/TfdA-like" evidence="6">
    <location>
        <begin position="6"/>
        <end position="278"/>
    </location>
</feature>
<gene>
    <name evidence="7" type="ORF">SAMN06296008_10251</name>
</gene>
<evidence type="ECO:0000256" key="2">
    <source>
        <dbReference type="ARBA" id="ARBA00022723"/>
    </source>
</evidence>
<dbReference type="RefSeq" id="WP_084282286.1">
    <property type="nucleotide sequence ID" value="NZ_FWXJ01000002.1"/>
</dbReference>
<dbReference type="GO" id="GO:0005737">
    <property type="term" value="C:cytoplasm"/>
    <property type="evidence" value="ECO:0007669"/>
    <property type="project" value="TreeGrafter"/>
</dbReference>
<reference evidence="7 8" key="1">
    <citation type="submission" date="2017-04" db="EMBL/GenBank/DDBJ databases">
        <authorList>
            <person name="Afonso C.L."/>
            <person name="Miller P.J."/>
            <person name="Scott M.A."/>
            <person name="Spackman E."/>
            <person name="Goraichik I."/>
            <person name="Dimitrov K.M."/>
            <person name="Suarez D.L."/>
            <person name="Swayne D.E."/>
        </authorList>
    </citation>
    <scope>NUCLEOTIDE SEQUENCE [LARGE SCALE GENOMIC DNA]</scope>
    <source>
        <strain evidence="7 8">VK13</strain>
    </source>
</reference>
<dbReference type="AlphaFoldDB" id="A0A1W1Y6Z2"/>
<dbReference type="Proteomes" id="UP000192708">
    <property type="component" value="Unassembled WGS sequence"/>
</dbReference>
<sequence length="290" mass="32727">MKLIPGSQALGAKILDLDLSQGIDTAQCDQLIQWLGEYGVLSIPQQEITPKQLKAFSGNFGELEINVAKVAQDPAIPEMMTLSNMVENGQPLGLSDAGQDWHTDMSYSKQIAFANILYGIKIPMRDGQPLGNTEFSNMHAAYDGLPKDIAQELEGKTITHDFNKFWEKMRREKGSSRPPLTPEQLRAKPPVSHPAIMIHPITGKKVLYANPGYSMRINELNQAASDELLEYLFAHQLRPEFRYAFKWEEKSVLMWDNMGTIHNAVADYAPHEHRFIQRFQVAASRFFPAN</sequence>
<dbReference type="STRING" id="1938817.SAMN06296008_10251"/>
<evidence type="ECO:0000313" key="8">
    <source>
        <dbReference type="Proteomes" id="UP000192708"/>
    </source>
</evidence>
<evidence type="ECO:0000256" key="5">
    <source>
        <dbReference type="ARBA" id="ARBA00023004"/>
    </source>
</evidence>
<dbReference type="GO" id="GO:0000908">
    <property type="term" value="F:taurine dioxygenase activity"/>
    <property type="evidence" value="ECO:0007669"/>
    <property type="project" value="TreeGrafter"/>
</dbReference>
<keyword evidence="3 7" id="KW-0223">Dioxygenase</keyword>
<organism evidence="7 8">
    <name type="scientific">Polynucleobacter kasalickyi</name>
    <dbReference type="NCBI Taxonomy" id="1938817"/>
    <lineage>
        <taxon>Bacteria</taxon>
        <taxon>Pseudomonadati</taxon>
        <taxon>Pseudomonadota</taxon>
        <taxon>Betaproteobacteria</taxon>
        <taxon>Burkholderiales</taxon>
        <taxon>Burkholderiaceae</taxon>
        <taxon>Polynucleobacter</taxon>
    </lineage>
</organism>
<dbReference type="InterPro" id="IPR051323">
    <property type="entry name" value="AtsK-like"/>
</dbReference>
<evidence type="ECO:0000313" key="7">
    <source>
        <dbReference type="EMBL" id="SMC31909.1"/>
    </source>
</evidence>
<dbReference type="PANTHER" id="PTHR30468">
    <property type="entry name" value="ALPHA-KETOGLUTARATE-DEPENDENT SULFONATE DIOXYGENASE"/>
    <property type="match status" value="1"/>
</dbReference>
<protein>
    <submittedName>
        <fullName evidence="7">Taurine dioxygenase</fullName>
    </submittedName>
</protein>
<dbReference type="Gene3D" id="3.60.130.10">
    <property type="entry name" value="Clavaminate synthase-like"/>
    <property type="match status" value="1"/>
</dbReference>
<comment type="similarity">
    <text evidence="1">Belongs to the TfdA dioxygenase family.</text>
</comment>
<dbReference type="SUPFAM" id="SSF51197">
    <property type="entry name" value="Clavaminate synthase-like"/>
    <property type="match status" value="1"/>
</dbReference>
<dbReference type="InterPro" id="IPR042098">
    <property type="entry name" value="TauD-like_sf"/>
</dbReference>
<name>A0A1W1Y6Z2_9BURK</name>
<dbReference type="GO" id="GO:0046872">
    <property type="term" value="F:metal ion binding"/>
    <property type="evidence" value="ECO:0007669"/>
    <property type="project" value="UniProtKB-KW"/>
</dbReference>
<keyword evidence="8" id="KW-1185">Reference proteome</keyword>
<keyword evidence="2" id="KW-0479">Metal-binding</keyword>
<keyword evidence="5" id="KW-0408">Iron</keyword>
<dbReference type="OrthoDB" id="581608at2"/>
<accession>A0A1W1Y6Z2</accession>
<dbReference type="Pfam" id="PF02668">
    <property type="entry name" value="TauD"/>
    <property type="match status" value="1"/>
</dbReference>
<dbReference type="PANTHER" id="PTHR30468:SF1">
    <property type="entry name" value="ALPHA-KETOGLUTARATE-DEPENDENT SULFONATE DIOXYGENASE"/>
    <property type="match status" value="1"/>
</dbReference>
<evidence type="ECO:0000256" key="3">
    <source>
        <dbReference type="ARBA" id="ARBA00022964"/>
    </source>
</evidence>
<evidence type="ECO:0000256" key="1">
    <source>
        <dbReference type="ARBA" id="ARBA00005896"/>
    </source>
</evidence>
<dbReference type="EMBL" id="FWXJ01000002">
    <property type="protein sequence ID" value="SMC31909.1"/>
    <property type="molecule type" value="Genomic_DNA"/>
</dbReference>
<proteinExistence type="inferred from homology"/>
<evidence type="ECO:0000259" key="6">
    <source>
        <dbReference type="Pfam" id="PF02668"/>
    </source>
</evidence>
<dbReference type="InterPro" id="IPR003819">
    <property type="entry name" value="TauD/TfdA-like"/>
</dbReference>